<reference evidence="3" key="1">
    <citation type="journal article" date="2020" name="mSystems">
        <title>Genome- and Community-Level Interaction Insights into Carbon Utilization and Element Cycling Functions of Hydrothermarchaeota in Hydrothermal Sediment.</title>
        <authorList>
            <person name="Zhou Z."/>
            <person name="Liu Y."/>
            <person name="Xu W."/>
            <person name="Pan J."/>
            <person name="Luo Z.H."/>
            <person name="Li M."/>
        </authorList>
    </citation>
    <scope>NUCLEOTIDE SEQUENCE [LARGE SCALE GENOMIC DNA]</scope>
    <source>
        <strain evidence="3">SpSt-26</strain>
    </source>
</reference>
<keyword evidence="3" id="KW-0378">Hydrolase</keyword>
<comment type="caution">
    <text evidence="3">The sequence shown here is derived from an EMBL/GenBank/DDBJ whole genome shotgun (WGS) entry which is preliminary data.</text>
</comment>
<feature type="coiled-coil region" evidence="1">
    <location>
        <begin position="198"/>
        <end position="225"/>
    </location>
</feature>
<dbReference type="PANTHER" id="PTHR23131:SF0">
    <property type="entry name" value="ENDORIBONUCLEASE LACTB2"/>
    <property type="match status" value="1"/>
</dbReference>
<dbReference type="PANTHER" id="PTHR23131">
    <property type="entry name" value="ENDORIBONUCLEASE LACTB2"/>
    <property type="match status" value="1"/>
</dbReference>
<dbReference type="AlphaFoldDB" id="A0A7J2TLU4"/>
<dbReference type="EMBL" id="DSLA01000130">
    <property type="protein sequence ID" value="HEH36071.1"/>
    <property type="molecule type" value="Genomic_DNA"/>
</dbReference>
<dbReference type="InterPro" id="IPR036866">
    <property type="entry name" value="RibonucZ/Hydroxyglut_hydro"/>
</dbReference>
<dbReference type="SMART" id="SM00849">
    <property type="entry name" value="Lactamase_B"/>
    <property type="match status" value="1"/>
</dbReference>
<evidence type="ECO:0000259" key="2">
    <source>
        <dbReference type="SMART" id="SM00849"/>
    </source>
</evidence>
<name>A0A7J2TLU4_ARCFL</name>
<feature type="domain" description="Metallo-beta-lactamase" evidence="2">
    <location>
        <begin position="27"/>
        <end position="190"/>
    </location>
</feature>
<gene>
    <name evidence="3" type="ORF">ENP88_08085</name>
</gene>
<dbReference type="Gene3D" id="3.60.15.10">
    <property type="entry name" value="Ribonuclease Z/Hydroxyacylglutathione hydrolase-like"/>
    <property type="match status" value="1"/>
</dbReference>
<dbReference type="InterPro" id="IPR001279">
    <property type="entry name" value="Metallo-B-lactamas"/>
</dbReference>
<dbReference type="GO" id="GO:0016787">
    <property type="term" value="F:hydrolase activity"/>
    <property type="evidence" value="ECO:0007669"/>
    <property type="project" value="UniProtKB-KW"/>
</dbReference>
<proteinExistence type="predicted"/>
<keyword evidence="1" id="KW-0175">Coiled coil</keyword>
<dbReference type="SUPFAM" id="SSF56281">
    <property type="entry name" value="Metallo-hydrolase/oxidoreductase"/>
    <property type="match status" value="1"/>
</dbReference>
<evidence type="ECO:0000256" key="1">
    <source>
        <dbReference type="SAM" id="Coils"/>
    </source>
</evidence>
<dbReference type="InterPro" id="IPR050662">
    <property type="entry name" value="Sec-metab_biosynth-thioest"/>
</dbReference>
<evidence type="ECO:0000313" key="3">
    <source>
        <dbReference type="EMBL" id="HEH36071.1"/>
    </source>
</evidence>
<organism evidence="3">
    <name type="scientific">Archaeoglobus fulgidus</name>
    <dbReference type="NCBI Taxonomy" id="2234"/>
    <lineage>
        <taxon>Archaea</taxon>
        <taxon>Methanobacteriati</taxon>
        <taxon>Methanobacteriota</taxon>
        <taxon>Archaeoglobi</taxon>
        <taxon>Archaeoglobales</taxon>
        <taxon>Archaeoglobaceae</taxon>
        <taxon>Archaeoglobus</taxon>
    </lineage>
</organism>
<dbReference type="Pfam" id="PF00753">
    <property type="entry name" value="Lactamase_B"/>
    <property type="match status" value="1"/>
</dbReference>
<protein>
    <submittedName>
        <fullName evidence="3">MBL fold metallo-hydrolase</fullName>
    </submittedName>
</protein>
<sequence length="272" mass="31545">MVLRISEHCNARVIRCGNEVGGKVLYWVNFYEYKDVLFDSGCPHTAGEVFETFKNKKGVLITHYHEDHIGGAVELQKTMKIFAPEKSLYILRNPPEIPQYRKIVWGQPRPIFAEKLDSPLILENLEIDVIDTPGHSFDHVSFLVDKKLFCGDLVITRGQVVCLREERLKETIKSLEKVLSYDFEYAYSGIGVLEREKVEDYLIYLKELKKEVERLYKAGKSVEEIVLEVFPNPPEKALLMEIVSEKEWARENMVRSLLPNDLGTRFNKSEDF</sequence>
<accession>A0A7J2TLU4</accession>